<dbReference type="EMBL" id="LT670817">
    <property type="protein sequence ID" value="SHH72294.1"/>
    <property type="molecule type" value="Genomic_DNA"/>
</dbReference>
<dbReference type="Proteomes" id="UP000189796">
    <property type="component" value="Chromosome I"/>
</dbReference>
<reference evidence="1 2" key="1">
    <citation type="submission" date="2016-11" db="EMBL/GenBank/DDBJ databases">
        <authorList>
            <person name="Jaros S."/>
            <person name="Januszkiewicz K."/>
            <person name="Wedrychowicz H."/>
        </authorList>
    </citation>
    <scope>NUCLEOTIDE SEQUENCE [LARGE SCALE GENOMIC DNA]</scope>
    <source>
        <strain evidence="1 2">GAS138</strain>
    </source>
</reference>
<dbReference type="RefSeq" id="WP_079604383.1">
    <property type="nucleotide sequence ID" value="NZ_LT670817.1"/>
</dbReference>
<dbReference type="OrthoDB" id="8883268at2"/>
<evidence type="ECO:0000313" key="2">
    <source>
        <dbReference type="Proteomes" id="UP000189796"/>
    </source>
</evidence>
<sequence>MCAGVYREILATKTRKVQKDDIRDVYAEAKGNGRHIDPLSETTLAYLKEFKRMWKSGHLDPLQDRIALDTYNHRRTALHFGGRLFLTGLIGNCLSAREQGDRDAEQRWAELLLDVVQRLEFMFLLEPPVPDNVLPWDRPPSRWHRSANAGRERGQNSKKCVLQYLPDDWDTHLWDAAVAKEWEYLDELAVHLIVPVRPEELMAGQRPIGWSPGVLVEWRSARCLSITFAPVKSHAGLYGTELTEICVDPTILGGPAEYLAKRCNSSGGSIVVSSESKNAVRKAMAKFGGKALPEIGTLLSRPMFCGTS</sequence>
<protein>
    <submittedName>
        <fullName evidence="1">Uncharacterized protein</fullName>
    </submittedName>
</protein>
<gene>
    <name evidence="1" type="ORF">SAMN05443248_5865</name>
</gene>
<name>A0A1M5VB12_9BRAD</name>
<accession>A0A1M5VB12</accession>
<evidence type="ECO:0000313" key="1">
    <source>
        <dbReference type="EMBL" id="SHH72294.1"/>
    </source>
</evidence>
<organism evidence="1 2">
    <name type="scientific">Bradyrhizobium erythrophlei</name>
    <dbReference type="NCBI Taxonomy" id="1437360"/>
    <lineage>
        <taxon>Bacteria</taxon>
        <taxon>Pseudomonadati</taxon>
        <taxon>Pseudomonadota</taxon>
        <taxon>Alphaproteobacteria</taxon>
        <taxon>Hyphomicrobiales</taxon>
        <taxon>Nitrobacteraceae</taxon>
        <taxon>Bradyrhizobium</taxon>
    </lineage>
</organism>
<dbReference type="AlphaFoldDB" id="A0A1M5VB12"/>
<proteinExistence type="predicted"/>